<keyword evidence="2 16" id="KW-1003">Cell membrane</keyword>
<comment type="subunit">
    <text evidence="16 17">Composed of six subunits; NqrA, NqrB, NqrC, NqrD, NqrE and NqrF.</text>
</comment>
<proteinExistence type="inferred from homology"/>
<keyword evidence="8 16" id="KW-1278">Translocase</keyword>
<evidence type="ECO:0000256" key="5">
    <source>
        <dbReference type="ARBA" id="ARBA00022630"/>
    </source>
</evidence>
<comment type="catalytic activity">
    <reaction evidence="16 17">
        <text>a ubiquinone + n Na(+)(in) + NADH + H(+) = a ubiquinol + n Na(+)(out) + NAD(+)</text>
        <dbReference type="Rhea" id="RHEA:47748"/>
        <dbReference type="Rhea" id="RHEA-COMP:9565"/>
        <dbReference type="Rhea" id="RHEA-COMP:9566"/>
        <dbReference type="ChEBI" id="CHEBI:15378"/>
        <dbReference type="ChEBI" id="CHEBI:16389"/>
        <dbReference type="ChEBI" id="CHEBI:17976"/>
        <dbReference type="ChEBI" id="CHEBI:29101"/>
        <dbReference type="ChEBI" id="CHEBI:57540"/>
        <dbReference type="ChEBI" id="CHEBI:57945"/>
        <dbReference type="EC" id="7.2.1.1"/>
    </reaction>
</comment>
<evidence type="ECO:0000256" key="11">
    <source>
        <dbReference type="ARBA" id="ARBA00023053"/>
    </source>
</evidence>
<evidence type="ECO:0000256" key="15">
    <source>
        <dbReference type="ARBA" id="ARBA00023201"/>
    </source>
</evidence>
<dbReference type="PANTHER" id="PTHR37838">
    <property type="entry name" value="NA(+)-TRANSLOCATING NADH-QUINONE REDUCTASE SUBUNIT C"/>
    <property type="match status" value="1"/>
</dbReference>
<organism evidence="19 20">
    <name type="scientific">Antarcticibacterium flavum</name>
    <dbReference type="NCBI Taxonomy" id="2058175"/>
    <lineage>
        <taxon>Bacteria</taxon>
        <taxon>Pseudomonadati</taxon>
        <taxon>Bacteroidota</taxon>
        <taxon>Flavobacteriia</taxon>
        <taxon>Flavobacteriales</taxon>
        <taxon>Flavobacteriaceae</taxon>
        <taxon>Antarcticibacterium</taxon>
    </lineage>
</organism>
<dbReference type="AlphaFoldDB" id="A0A5B7X4J0"/>
<keyword evidence="7 16" id="KW-0812">Transmembrane</keyword>
<dbReference type="GO" id="GO:0010181">
    <property type="term" value="F:FMN binding"/>
    <property type="evidence" value="ECO:0007669"/>
    <property type="project" value="UniProtKB-UniRule"/>
</dbReference>
<dbReference type="EMBL" id="CP040812">
    <property type="protein sequence ID" value="QCY70356.1"/>
    <property type="molecule type" value="Genomic_DNA"/>
</dbReference>
<evidence type="ECO:0000256" key="4">
    <source>
        <dbReference type="ARBA" id="ARBA00022553"/>
    </source>
</evidence>
<dbReference type="Pfam" id="PF04205">
    <property type="entry name" value="FMN_bind"/>
    <property type="match status" value="1"/>
</dbReference>
<evidence type="ECO:0000259" key="18">
    <source>
        <dbReference type="SMART" id="SM00900"/>
    </source>
</evidence>
<evidence type="ECO:0000313" key="19">
    <source>
        <dbReference type="EMBL" id="QCY70356.1"/>
    </source>
</evidence>
<evidence type="ECO:0000256" key="8">
    <source>
        <dbReference type="ARBA" id="ARBA00022967"/>
    </source>
</evidence>
<keyword evidence="5 16" id="KW-0285">Flavoprotein</keyword>
<name>A0A5B7X4J0_9FLAO</name>
<protein>
    <recommendedName>
        <fullName evidence="16 17">Na(+)-translocating NADH-quinone reductase subunit C</fullName>
        <shortName evidence="16 17">Na(+)-NQR subunit C</shortName>
        <shortName evidence="16 17">Na(+)-translocating NQR subunit C</shortName>
        <ecNumber evidence="16 17">7.2.1.1</ecNumber>
    </recommendedName>
    <alternativeName>
        <fullName evidence="16 17">NQR complex subunit C</fullName>
    </alternativeName>
    <alternativeName>
        <fullName evidence="16 17">NQR-1 subunit C</fullName>
    </alternativeName>
</protein>
<feature type="domain" description="FMN-binding" evidence="18">
    <location>
        <begin position="131"/>
        <end position="231"/>
    </location>
</feature>
<dbReference type="KEGG" id="afla:FHG64_13600"/>
<reference evidence="19 20" key="1">
    <citation type="submission" date="2019-06" db="EMBL/GenBank/DDBJ databases">
        <title>Complete genome sequence of Antarcticibacterium flavum KCTC 52984T from an Antarctic marine sediment.</title>
        <authorList>
            <person name="Lee Y.M."/>
            <person name="Shin S.C."/>
        </authorList>
    </citation>
    <scope>NUCLEOTIDE SEQUENCE [LARGE SCALE GENOMIC DNA]</scope>
    <source>
        <strain evidence="19 20">KCTC 52984</strain>
    </source>
</reference>
<evidence type="ECO:0000313" key="20">
    <source>
        <dbReference type="Proteomes" id="UP000309016"/>
    </source>
</evidence>
<comment type="function">
    <text evidence="16">NQR complex catalyzes the reduction of ubiquinone-1 to ubiquinol by two successive reactions, coupled with the transport of Na(+) ions from the cytoplasm to the periplasm. NqrA to NqrE are probably involved in the second step, the conversion of ubisemiquinone to ubiquinol.</text>
</comment>
<comment type="similarity">
    <text evidence="16 17">Belongs to the NqrC family.</text>
</comment>
<dbReference type="GO" id="GO:0005886">
    <property type="term" value="C:plasma membrane"/>
    <property type="evidence" value="ECO:0007669"/>
    <property type="project" value="UniProtKB-SubCell"/>
</dbReference>
<dbReference type="GO" id="GO:0016655">
    <property type="term" value="F:oxidoreductase activity, acting on NAD(P)H, quinone or similar compound as acceptor"/>
    <property type="evidence" value="ECO:0007669"/>
    <property type="project" value="UniProtKB-UniRule"/>
</dbReference>
<dbReference type="HAMAP" id="MF_00427">
    <property type="entry name" value="NqrC"/>
    <property type="match status" value="1"/>
</dbReference>
<evidence type="ECO:0000256" key="6">
    <source>
        <dbReference type="ARBA" id="ARBA00022643"/>
    </source>
</evidence>
<comment type="cofactor">
    <cofactor evidence="16 17">
        <name>FMN</name>
        <dbReference type="ChEBI" id="CHEBI:58210"/>
    </cofactor>
</comment>
<keyword evidence="1 16" id="KW-0813">Transport</keyword>
<keyword evidence="10 16" id="KW-0520">NAD</keyword>
<gene>
    <name evidence="16" type="primary">nqrC</name>
    <name evidence="19" type="ORF">FHG64_13600</name>
</gene>
<keyword evidence="12 16" id="KW-0406">Ion transport</keyword>
<dbReference type="OrthoDB" id="9813828at2"/>
<evidence type="ECO:0000256" key="3">
    <source>
        <dbReference type="ARBA" id="ARBA00022519"/>
    </source>
</evidence>
<evidence type="ECO:0000256" key="7">
    <source>
        <dbReference type="ARBA" id="ARBA00022692"/>
    </source>
</evidence>
<dbReference type="GO" id="GO:0006814">
    <property type="term" value="P:sodium ion transport"/>
    <property type="evidence" value="ECO:0007669"/>
    <property type="project" value="UniProtKB-UniRule"/>
</dbReference>
<evidence type="ECO:0000256" key="13">
    <source>
        <dbReference type="ARBA" id="ARBA00023075"/>
    </source>
</evidence>
<keyword evidence="11 16" id="KW-0915">Sodium</keyword>
<keyword evidence="13 16" id="KW-0830">Ubiquinone</keyword>
<feature type="transmembrane region" description="Helical" evidence="16">
    <location>
        <begin position="12"/>
        <end position="34"/>
    </location>
</feature>
<dbReference type="PIRSF" id="PIRSF009437">
    <property type="entry name" value="NQR-1_subunit_C"/>
    <property type="match status" value="1"/>
</dbReference>
<evidence type="ECO:0000256" key="2">
    <source>
        <dbReference type="ARBA" id="ARBA00022475"/>
    </source>
</evidence>
<accession>A0A5B7X4J0</accession>
<sequence length="246" mass="27298">MEQKSVNKTNKNSYTFIFSIVMVIVVGTVLAFAATSLQPRQYENARQEKMQNILATVGIETDRAGAEALYRQHIVEEIVLDSNGDVREGVEAFDVDLAKELKREPLDQNFPLYIAEVDGGTYYILPLRGAGLWNAIFGYISLQDDVNTVKGVVFDHLGETPGLGAEITKEWFRERFTDEKIFDGSGNLVGISVVKGNPSTSKDDNRVDAISGATITTDGVSDMIAERLQHYLPYFESQTDMNVSNN</sequence>
<comment type="subcellular location">
    <subcellularLocation>
        <location evidence="16">Cell membrane</location>
        <topology evidence="16">Single-pass membrane protein</topology>
    </subcellularLocation>
</comment>
<keyword evidence="14 16" id="KW-0472">Membrane</keyword>
<keyword evidence="6 16" id="KW-0288">FMN</keyword>
<evidence type="ECO:0000256" key="14">
    <source>
        <dbReference type="ARBA" id="ARBA00023136"/>
    </source>
</evidence>
<keyword evidence="20" id="KW-1185">Reference proteome</keyword>
<dbReference type="PANTHER" id="PTHR37838:SF1">
    <property type="entry name" value="NA(+)-TRANSLOCATING NADH-QUINONE REDUCTASE SUBUNIT C"/>
    <property type="match status" value="1"/>
</dbReference>
<dbReference type="Proteomes" id="UP000309016">
    <property type="component" value="Chromosome"/>
</dbReference>
<keyword evidence="3" id="KW-0997">Cell inner membrane</keyword>
<keyword evidence="15 16" id="KW-0739">Sodium transport</keyword>
<evidence type="ECO:0000256" key="12">
    <source>
        <dbReference type="ARBA" id="ARBA00023065"/>
    </source>
</evidence>
<evidence type="ECO:0000256" key="16">
    <source>
        <dbReference type="HAMAP-Rule" id="MF_00427"/>
    </source>
</evidence>
<dbReference type="InterPro" id="IPR010204">
    <property type="entry name" value="NqrC"/>
</dbReference>
<evidence type="ECO:0000256" key="1">
    <source>
        <dbReference type="ARBA" id="ARBA00022448"/>
    </source>
</evidence>
<dbReference type="EC" id="7.2.1.1" evidence="16 17"/>
<dbReference type="RefSeq" id="WP_139066915.1">
    <property type="nucleotide sequence ID" value="NZ_CP040812.1"/>
</dbReference>
<dbReference type="SMART" id="SM00900">
    <property type="entry name" value="FMN_bind"/>
    <property type="match status" value="1"/>
</dbReference>
<evidence type="ECO:0000256" key="17">
    <source>
        <dbReference type="PIRNR" id="PIRNR009437"/>
    </source>
</evidence>
<comment type="caution">
    <text evidence="16">Lacks conserved residue(s) required for the propagation of feature annotation.</text>
</comment>
<keyword evidence="4 16" id="KW-0597">Phosphoprotein</keyword>
<evidence type="ECO:0000256" key="10">
    <source>
        <dbReference type="ARBA" id="ARBA00023027"/>
    </source>
</evidence>
<feature type="modified residue" description="FMN phosphoryl threonine" evidence="16">
    <location>
        <position position="214"/>
    </location>
</feature>
<dbReference type="NCBIfam" id="NF003753">
    <property type="entry name" value="PRK05346.2-4"/>
    <property type="match status" value="1"/>
</dbReference>
<evidence type="ECO:0000256" key="9">
    <source>
        <dbReference type="ARBA" id="ARBA00022989"/>
    </source>
</evidence>
<dbReference type="InterPro" id="IPR007329">
    <property type="entry name" value="FMN-bd"/>
</dbReference>
<keyword evidence="9 16" id="KW-1133">Transmembrane helix</keyword>
<dbReference type="NCBIfam" id="TIGR01938">
    <property type="entry name" value="nqrC"/>
    <property type="match status" value="1"/>
</dbReference>